<comment type="subcellular location">
    <subcellularLocation>
        <location evidence="12">Cytoplasm</location>
    </subcellularLocation>
</comment>
<dbReference type="SUPFAM" id="SSF53271">
    <property type="entry name" value="PRTase-like"/>
    <property type="match status" value="1"/>
</dbReference>
<dbReference type="GO" id="GO:0016301">
    <property type="term" value="F:kinase activity"/>
    <property type="evidence" value="ECO:0007669"/>
    <property type="project" value="UniProtKB-KW"/>
</dbReference>
<dbReference type="HAMAP" id="MF_00583_B">
    <property type="entry name" value="RibP_PPkinase_B"/>
    <property type="match status" value="1"/>
</dbReference>
<feature type="binding site" evidence="12">
    <location>
        <position position="230"/>
    </location>
    <ligand>
        <name>D-ribose 5-phosphate</name>
        <dbReference type="ChEBI" id="CHEBI:78346"/>
    </ligand>
</feature>
<evidence type="ECO:0000256" key="3">
    <source>
        <dbReference type="ARBA" id="ARBA00022723"/>
    </source>
</evidence>
<dbReference type="PROSITE" id="PS00114">
    <property type="entry name" value="PRPP_SYNTHASE"/>
    <property type="match status" value="1"/>
</dbReference>
<dbReference type="Gene3D" id="3.40.50.2020">
    <property type="match status" value="2"/>
</dbReference>
<feature type="domain" description="Ribose-phosphate pyrophosphokinase N-terminal" evidence="13">
    <location>
        <begin position="38"/>
        <end position="152"/>
    </location>
</feature>
<accession>B0RUA0</accession>
<feature type="binding site" evidence="12">
    <location>
        <position position="164"/>
    </location>
    <ligand>
        <name>Mg(2+)</name>
        <dbReference type="ChEBI" id="CHEBI:18420"/>
    </ligand>
</feature>
<comment type="subunit">
    <text evidence="12">Homohexamer.</text>
</comment>
<evidence type="ECO:0000256" key="7">
    <source>
        <dbReference type="ARBA" id="ARBA00022840"/>
    </source>
</evidence>
<feature type="binding site" evidence="12">
    <location>
        <position position="204"/>
    </location>
    <ligand>
        <name>Mg(2+)</name>
        <dbReference type="ChEBI" id="CHEBI:18420"/>
    </ligand>
</feature>
<evidence type="ECO:0000256" key="6">
    <source>
        <dbReference type="ARBA" id="ARBA00022777"/>
    </source>
</evidence>
<dbReference type="PANTHER" id="PTHR10210:SF41">
    <property type="entry name" value="RIBOSE-PHOSPHATE PYROPHOSPHOKINASE 1, CHLOROPLASTIC"/>
    <property type="match status" value="1"/>
</dbReference>
<feature type="binding site" evidence="12">
    <location>
        <begin position="258"/>
        <end position="262"/>
    </location>
    <ligand>
        <name>D-ribose 5-phosphate</name>
        <dbReference type="ChEBI" id="CHEBI:78346"/>
    </ligand>
</feature>
<dbReference type="InterPro" id="IPR037515">
    <property type="entry name" value="Rib-P_diPkinase_bac"/>
</dbReference>
<feature type="active site" evidence="12">
    <location>
        <position position="228"/>
    </location>
</feature>
<dbReference type="GO" id="GO:0009156">
    <property type="term" value="P:ribonucleoside monophosphate biosynthetic process"/>
    <property type="evidence" value="ECO:0007669"/>
    <property type="project" value="InterPro"/>
</dbReference>
<proteinExistence type="inferred from homology"/>
<name>B0RUA0_XANCB</name>
<reference evidence="14 15" key="1">
    <citation type="journal article" date="2008" name="J. Biotechnol.">
        <title>The genome of Xanthomonas campestris pv. campestris B100 and its use for the reconstruction of metabolic pathways involved in xanthan biosynthesis.</title>
        <authorList>
            <person name="Vorholter F.J."/>
            <person name="Schneiker S."/>
            <person name="Goesmann A."/>
            <person name="Krause L."/>
            <person name="Bekel T."/>
            <person name="Kaiser O."/>
            <person name="Linke B."/>
            <person name="Patschkowski T."/>
            <person name="Ruckert C."/>
            <person name="Schmid J."/>
            <person name="Sidhu V.K."/>
            <person name="Sieber V."/>
            <person name="Tauch A."/>
            <person name="Watt S.A."/>
            <person name="Weisshaar B."/>
            <person name="Becker A."/>
            <person name="Niehaus K."/>
            <person name="Puhler A."/>
        </authorList>
    </citation>
    <scope>NUCLEOTIDE SEQUENCE [LARGE SCALE GENOMIC DNA]</scope>
    <source>
        <strain evidence="14 15">B100</strain>
    </source>
</reference>
<evidence type="ECO:0000313" key="14">
    <source>
        <dbReference type="EMBL" id="CAP52842.1"/>
    </source>
</evidence>
<feature type="binding site" evidence="12">
    <location>
        <begin position="129"/>
        <end position="130"/>
    </location>
    <ligand>
        <name>ATP</name>
        <dbReference type="ChEBI" id="CHEBI:30616"/>
    </ligand>
</feature>
<keyword evidence="12" id="KW-0963">Cytoplasm</keyword>
<dbReference type="InterPro" id="IPR029057">
    <property type="entry name" value="PRTase-like"/>
</dbReference>
<feature type="binding site" evidence="12">
    <location>
        <position position="254"/>
    </location>
    <ligand>
        <name>D-ribose 5-phosphate</name>
        <dbReference type="ChEBI" id="CHEBI:78346"/>
    </ligand>
</feature>
<evidence type="ECO:0000256" key="11">
    <source>
        <dbReference type="ARBA" id="ARBA00061444"/>
    </source>
</evidence>
<dbReference type="UniPathway" id="UPA00087">
    <property type="reaction ID" value="UER00172"/>
</dbReference>
<comment type="similarity">
    <text evidence="11 12">Belongs to the ribose-phosphate pyrophosphokinase family. Class I subfamily.</text>
</comment>
<evidence type="ECO:0000256" key="1">
    <source>
        <dbReference type="ARBA" id="ARBA00004996"/>
    </source>
</evidence>
<dbReference type="Pfam" id="PF14572">
    <property type="entry name" value="Pribosyl_synth"/>
    <property type="match status" value="1"/>
</dbReference>
<dbReference type="GO" id="GO:0005524">
    <property type="term" value="F:ATP binding"/>
    <property type="evidence" value="ECO:0007669"/>
    <property type="project" value="UniProtKB-KW"/>
</dbReference>
<keyword evidence="3 12" id="KW-0479">Metal-binding</keyword>
<protein>
    <recommendedName>
        <fullName evidence="12">Ribose-phosphate pyrophosphokinase</fullName>
        <shortName evidence="12">RPPK</shortName>
        <ecNumber evidence="12">2.7.6.1</ecNumber>
    </recommendedName>
    <alternativeName>
        <fullName evidence="12">5-phospho-D-ribosyl alpha-1-diphosphate synthase</fullName>
    </alternativeName>
    <alternativeName>
        <fullName evidence="12">Phosphoribosyl diphosphate synthase</fullName>
    </alternativeName>
    <alternativeName>
        <fullName evidence="12">Phosphoribosyl pyrophosphate synthase</fullName>
        <shortName evidence="12">P-Rib-PP synthase</shortName>
        <shortName evidence="12">PRPP synthase</shortName>
        <shortName evidence="12">PRPPase</shortName>
    </alternativeName>
</protein>
<dbReference type="CDD" id="cd06223">
    <property type="entry name" value="PRTases_typeI"/>
    <property type="match status" value="1"/>
</dbReference>
<dbReference type="EC" id="2.7.6.1" evidence="12"/>
<dbReference type="GO" id="GO:0006015">
    <property type="term" value="P:5-phosphoribose 1-diphosphate biosynthetic process"/>
    <property type="evidence" value="ECO:0007669"/>
    <property type="project" value="UniProtKB-UniRule"/>
</dbReference>
<evidence type="ECO:0000256" key="10">
    <source>
        <dbReference type="ARBA" id="ARBA00054914"/>
    </source>
</evidence>
<dbReference type="InterPro" id="IPR029099">
    <property type="entry name" value="Pribosyltran_N"/>
</dbReference>
<dbReference type="NCBIfam" id="NF002320">
    <property type="entry name" value="PRK01259.1"/>
    <property type="match status" value="1"/>
</dbReference>
<dbReference type="NCBIfam" id="NF003428">
    <property type="entry name" value="PRK04923.1"/>
    <property type="match status" value="1"/>
</dbReference>
<dbReference type="GO" id="GO:0005737">
    <property type="term" value="C:cytoplasm"/>
    <property type="evidence" value="ECO:0007669"/>
    <property type="project" value="UniProtKB-SubCell"/>
</dbReference>
<evidence type="ECO:0000259" key="13">
    <source>
        <dbReference type="Pfam" id="PF13793"/>
    </source>
</evidence>
<comment type="catalytic activity">
    <reaction evidence="9 12">
        <text>D-ribose 5-phosphate + ATP = 5-phospho-alpha-D-ribose 1-diphosphate + AMP + H(+)</text>
        <dbReference type="Rhea" id="RHEA:15609"/>
        <dbReference type="ChEBI" id="CHEBI:15378"/>
        <dbReference type="ChEBI" id="CHEBI:30616"/>
        <dbReference type="ChEBI" id="CHEBI:58017"/>
        <dbReference type="ChEBI" id="CHEBI:78346"/>
        <dbReference type="ChEBI" id="CHEBI:456215"/>
        <dbReference type="EC" id="2.7.6.1"/>
    </reaction>
</comment>
<dbReference type="GO" id="GO:0000287">
    <property type="term" value="F:magnesium ion binding"/>
    <property type="evidence" value="ECO:0007669"/>
    <property type="project" value="UniProtKB-UniRule"/>
</dbReference>
<evidence type="ECO:0000256" key="2">
    <source>
        <dbReference type="ARBA" id="ARBA00022679"/>
    </source>
</evidence>
<gene>
    <name evidence="12" type="primary">prs</name>
    <name evidence="14" type="synonym">prsA</name>
    <name evidence="14" type="ORF">XCCB100_3477</name>
</gene>
<evidence type="ECO:0000256" key="4">
    <source>
        <dbReference type="ARBA" id="ARBA00022727"/>
    </source>
</evidence>
<evidence type="ECO:0000313" key="15">
    <source>
        <dbReference type="Proteomes" id="UP000001188"/>
    </source>
</evidence>
<evidence type="ECO:0000256" key="12">
    <source>
        <dbReference type="HAMAP-Rule" id="MF_00583"/>
    </source>
</evidence>
<dbReference type="SMART" id="SM01400">
    <property type="entry name" value="Pribosyltran_N"/>
    <property type="match status" value="1"/>
</dbReference>
<dbReference type="PANTHER" id="PTHR10210">
    <property type="entry name" value="RIBOSE-PHOSPHATE DIPHOSPHOKINASE FAMILY MEMBER"/>
    <property type="match status" value="1"/>
</dbReference>
<dbReference type="InterPro" id="IPR005946">
    <property type="entry name" value="Rib-P_diPkinase"/>
</dbReference>
<evidence type="ECO:0000256" key="8">
    <source>
        <dbReference type="ARBA" id="ARBA00022842"/>
    </source>
</evidence>
<dbReference type="InterPro" id="IPR000842">
    <property type="entry name" value="PRib_PP_synth_CS"/>
</dbReference>
<comment type="cofactor">
    <cofactor evidence="12">
        <name>Mg(2+)</name>
        <dbReference type="ChEBI" id="CHEBI:18420"/>
    </cofactor>
    <text evidence="12">Binds 2 Mg(2+) ions per subunit.</text>
</comment>
<keyword evidence="7 12" id="KW-0067">ATP-binding</keyword>
<dbReference type="Pfam" id="PF13793">
    <property type="entry name" value="Pribosyltran_N"/>
    <property type="match status" value="1"/>
</dbReference>
<dbReference type="KEGG" id="xca:xcc-b100_3477"/>
<comment type="function">
    <text evidence="10 12">Involved in the biosynthesis of the central metabolite phospho-alpha-D-ribosyl-1-pyrophosphate (PRPP) via the transfer of pyrophosphoryl group from ATP to 1-hydroxyl of ribose-5-phosphate (Rib-5-P).</text>
</comment>
<dbReference type="InterPro" id="IPR000836">
    <property type="entry name" value="PRTase_dom"/>
</dbReference>
<keyword evidence="8 12" id="KW-0460">Magnesium</keyword>
<keyword evidence="5 12" id="KW-0547">Nucleotide-binding</keyword>
<dbReference type="GO" id="GO:0002189">
    <property type="term" value="C:ribose phosphate diphosphokinase complex"/>
    <property type="evidence" value="ECO:0007669"/>
    <property type="project" value="TreeGrafter"/>
</dbReference>
<keyword evidence="4 12" id="KW-0545">Nucleotide biosynthesis</keyword>
<keyword evidence="6 12" id="KW-0418">Kinase</keyword>
<dbReference type="EMBL" id="AM920689">
    <property type="protein sequence ID" value="CAP52842.1"/>
    <property type="molecule type" value="Genomic_DNA"/>
</dbReference>
<evidence type="ECO:0000256" key="9">
    <source>
        <dbReference type="ARBA" id="ARBA00049535"/>
    </source>
</evidence>
<dbReference type="Proteomes" id="UP000001188">
    <property type="component" value="Chromosome"/>
</dbReference>
<organism evidence="14 15">
    <name type="scientific">Xanthomonas campestris pv. campestris (strain B100)</name>
    <dbReference type="NCBI Taxonomy" id="509169"/>
    <lineage>
        <taxon>Bacteria</taxon>
        <taxon>Pseudomonadati</taxon>
        <taxon>Pseudomonadota</taxon>
        <taxon>Gammaproteobacteria</taxon>
        <taxon>Lysobacterales</taxon>
        <taxon>Lysobacteraceae</taxon>
        <taxon>Xanthomonas</taxon>
    </lineage>
</organism>
<dbReference type="GO" id="GO:0004749">
    <property type="term" value="F:ribose phosphate diphosphokinase activity"/>
    <property type="evidence" value="ECO:0007669"/>
    <property type="project" value="UniProtKB-UniRule"/>
</dbReference>
<evidence type="ECO:0000256" key="5">
    <source>
        <dbReference type="ARBA" id="ARBA00022741"/>
    </source>
</evidence>
<dbReference type="HOGENOM" id="CLU_033546_2_0_6"/>
<comment type="pathway">
    <text evidence="1 12">Metabolic intermediate biosynthesis; 5-phospho-alpha-D-ribose 1-diphosphate biosynthesis; 5-phospho-alpha-D-ribose 1-diphosphate from D-ribose 5-phosphate (route I): step 1/1.</text>
</comment>
<accession>A0A0C7E6J3</accession>
<keyword evidence="2 12" id="KW-0808">Transferase</keyword>
<dbReference type="FunFam" id="3.40.50.2020:FF:000001">
    <property type="entry name" value="Ribose-phosphate pyrophosphokinase"/>
    <property type="match status" value="1"/>
</dbReference>
<dbReference type="AlphaFoldDB" id="B0RUA0"/>
<dbReference type="GO" id="GO:0006164">
    <property type="term" value="P:purine nucleotide biosynthetic process"/>
    <property type="evidence" value="ECO:0007669"/>
    <property type="project" value="TreeGrafter"/>
</dbReference>
<dbReference type="NCBIfam" id="TIGR01251">
    <property type="entry name" value="ribP_PPkin"/>
    <property type="match status" value="1"/>
</dbReference>
<feature type="binding site" evidence="12">
    <location>
        <begin position="70"/>
        <end position="72"/>
    </location>
    <ligand>
        <name>ATP</name>
        <dbReference type="ChEBI" id="CHEBI:30616"/>
    </ligand>
</feature>
<sequence>MCGSKKAWLGAPLSRSAIDPHALCRRPRDLMQDQRNLLVFSGNANKPLAQSICKELGVRMGKALVTRFSDGEVQVEIEESVRRQEVFVIQPTCAPSAENLMELLVLIDALKRASAASVTAVIPYFGYSRQDRRMRSSRVPITAKVAAKMICAMEADRVLTVDLHADQIQGFFDVPVDNVYASPLLLADIWRAYGTDNLIVVSPDVGGVVRARAVAKRLDDADLAIIDKRRPRANVATVMNIIGDVQGKTCVLVDDLVDTAGTLCAAAAALKQRGALKVVAYITHPVLSGPAVDNINNSQLDELVVTDTIPLSAAARTCPKIRQLSVAELLAETIRRIAFGESVSSLYVD</sequence>